<organism evidence="3 4">
    <name type="scientific">Oceaniferula flava</name>
    <dbReference type="NCBI Taxonomy" id="2800421"/>
    <lineage>
        <taxon>Bacteria</taxon>
        <taxon>Pseudomonadati</taxon>
        <taxon>Verrucomicrobiota</taxon>
        <taxon>Verrucomicrobiia</taxon>
        <taxon>Verrucomicrobiales</taxon>
        <taxon>Verrucomicrobiaceae</taxon>
        <taxon>Oceaniferula</taxon>
    </lineage>
</organism>
<name>A0AAE2VBS2_9BACT</name>
<reference evidence="3" key="1">
    <citation type="submission" date="2021-01" db="EMBL/GenBank/DDBJ databases">
        <title>Modified the classification status of verrucomicrobia.</title>
        <authorList>
            <person name="Feng X."/>
        </authorList>
    </citation>
    <scope>NUCLEOTIDE SEQUENCE</scope>
    <source>
        <strain evidence="3">5K15</strain>
    </source>
</reference>
<dbReference type="Proteomes" id="UP000634206">
    <property type="component" value="Unassembled WGS sequence"/>
</dbReference>
<dbReference type="PANTHER" id="PTHR43569:SF2">
    <property type="entry name" value="AMIDOHYDROLASE-RELATED DOMAIN-CONTAINING PROTEIN"/>
    <property type="match status" value="1"/>
</dbReference>
<comment type="similarity">
    <text evidence="1">Belongs to the metallo-dependent hydrolases superfamily.</text>
</comment>
<dbReference type="InterPro" id="IPR052350">
    <property type="entry name" value="Metallo-dep_Lactonases"/>
</dbReference>
<dbReference type="RefSeq" id="WP_309489446.1">
    <property type="nucleotide sequence ID" value="NZ_JAENIG010000004.1"/>
</dbReference>
<evidence type="ECO:0000313" key="3">
    <source>
        <dbReference type="EMBL" id="MBK1854835.1"/>
    </source>
</evidence>
<dbReference type="InterPro" id="IPR006680">
    <property type="entry name" value="Amidohydro-rel"/>
</dbReference>
<protein>
    <submittedName>
        <fullName evidence="3">Amidohydrolase</fullName>
    </submittedName>
</protein>
<dbReference type="SUPFAM" id="SSF51556">
    <property type="entry name" value="Metallo-dependent hydrolases"/>
    <property type="match status" value="1"/>
</dbReference>
<dbReference type="Gene3D" id="3.20.20.140">
    <property type="entry name" value="Metal-dependent hydrolases"/>
    <property type="match status" value="1"/>
</dbReference>
<dbReference type="InterPro" id="IPR032466">
    <property type="entry name" value="Metal_Hydrolase"/>
</dbReference>
<evidence type="ECO:0000259" key="2">
    <source>
        <dbReference type="Pfam" id="PF04909"/>
    </source>
</evidence>
<dbReference type="Pfam" id="PF04909">
    <property type="entry name" value="Amidohydro_2"/>
    <property type="match status" value="1"/>
</dbReference>
<accession>A0AAE2VBS2</accession>
<evidence type="ECO:0000313" key="4">
    <source>
        <dbReference type="Proteomes" id="UP000634206"/>
    </source>
</evidence>
<dbReference type="AlphaFoldDB" id="A0AAE2VBS2"/>
<gene>
    <name evidence="3" type="ORF">JIN83_07675</name>
</gene>
<proteinExistence type="inferred from homology"/>
<comment type="caution">
    <text evidence="3">The sequence shown here is derived from an EMBL/GenBank/DDBJ whole genome shotgun (WGS) entry which is preliminary data.</text>
</comment>
<keyword evidence="4" id="KW-1185">Reference proteome</keyword>
<sequence length="265" mass="29137">MIDAHVEVSSENLSQALEELENDIEFSGVDQVIAIQRHPDAALNAPLLELAKASDDLIAGCVTWIPLHSPKIKAYLDEDTHRPNVVAYQESIASAEDLQDADFSRGVQQVTLSGKPLELFMSFDELGAMIQFADQHPGQAMIADFGASIDPASTLPKSGNWARLIRELARRPHIYIRLSSLTPLLQGETAVAQSESLLPYFDTLLSAFGPQRILFGSGWPHALGPTNYPTWLSTVDNLIHALSDAEKRAVYHHNAATFYQLNPPE</sequence>
<evidence type="ECO:0000256" key="1">
    <source>
        <dbReference type="ARBA" id="ARBA00038310"/>
    </source>
</evidence>
<feature type="domain" description="Amidohydrolase-related" evidence="2">
    <location>
        <begin position="18"/>
        <end position="261"/>
    </location>
</feature>
<dbReference type="GO" id="GO:0016787">
    <property type="term" value="F:hydrolase activity"/>
    <property type="evidence" value="ECO:0007669"/>
    <property type="project" value="InterPro"/>
</dbReference>
<dbReference type="EMBL" id="JAENIG010000004">
    <property type="protein sequence ID" value="MBK1854835.1"/>
    <property type="molecule type" value="Genomic_DNA"/>
</dbReference>
<dbReference type="PANTHER" id="PTHR43569">
    <property type="entry name" value="AMIDOHYDROLASE"/>
    <property type="match status" value="1"/>
</dbReference>